<dbReference type="Pfam" id="PF19842">
    <property type="entry name" value="YqeC"/>
    <property type="match status" value="1"/>
</dbReference>
<protein>
    <submittedName>
        <fullName evidence="1">Selenium-dependent hydroxylase accessory protein YqeC</fullName>
    </submittedName>
</protein>
<evidence type="ECO:0000313" key="1">
    <source>
        <dbReference type="EMBL" id="HJC15866.1"/>
    </source>
</evidence>
<dbReference type="Proteomes" id="UP000823849">
    <property type="component" value="Unassembled WGS sequence"/>
</dbReference>
<sequence>MKELYFDRLLPALGIPEYVRCICAAGAGGKTGLLGRLAAEYRDMGKHVLLTTTTKMYLPEAYGALDCSAGEILDRLDRDGFVIAGSTVCEGEKMGPLPKEVWDRVVPEAEIVLVEADGSRRLPLKVPGVNEPVIPRACDFLIVVEGMSGIGRPLLEVCHRTKQAAALLGCPEKRKVTVEMTVRIAREGYQSLLKRENDGEGKGSCGCYFLNQADCLDPEQRAEIAAAMDGTETVIGSLKEGFFLRYQ</sequence>
<dbReference type="EMBL" id="DWWU01000036">
    <property type="protein sequence ID" value="HJC15866.1"/>
    <property type="molecule type" value="Genomic_DNA"/>
</dbReference>
<organism evidence="1 2">
    <name type="scientific">Candidatus Fusicatenibacter intestinigallinarum</name>
    <dbReference type="NCBI Taxonomy" id="2838598"/>
    <lineage>
        <taxon>Bacteria</taxon>
        <taxon>Bacillati</taxon>
        <taxon>Bacillota</taxon>
        <taxon>Clostridia</taxon>
        <taxon>Lachnospirales</taxon>
        <taxon>Lachnospiraceae</taxon>
        <taxon>Fusicatenibacter</taxon>
    </lineage>
</organism>
<accession>A0A9D2SMC5</accession>
<gene>
    <name evidence="1" type="primary">yqeC</name>
    <name evidence="1" type="ORF">H9705_08610</name>
</gene>
<reference evidence="1" key="2">
    <citation type="submission" date="2021-04" db="EMBL/GenBank/DDBJ databases">
        <authorList>
            <person name="Gilroy R."/>
        </authorList>
    </citation>
    <scope>NUCLEOTIDE SEQUENCE</scope>
    <source>
        <strain evidence="1">CHK185-5351</strain>
    </source>
</reference>
<comment type="caution">
    <text evidence="1">The sequence shown here is derived from an EMBL/GenBank/DDBJ whole genome shotgun (WGS) entry which is preliminary data.</text>
</comment>
<dbReference type="AlphaFoldDB" id="A0A9D2SMC5"/>
<dbReference type="InterPro" id="IPR017587">
    <property type="entry name" value="YqeC"/>
</dbReference>
<name>A0A9D2SMC5_9FIRM</name>
<reference evidence="1" key="1">
    <citation type="journal article" date="2021" name="PeerJ">
        <title>Extensive microbial diversity within the chicken gut microbiome revealed by metagenomics and culture.</title>
        <authorList>
            <person name="Gilroy R."/>
            <person name="Ravi A."/>
            <person name="Getino M."/>
            <person name="Pursley I."/>
            <person name="Horton D.L."/>
            <person name="Alikhan N.F."/>
            <person name="Baker D."/>
            <person name="Gharbi K."/>
            <person name="Hall N."/>
            <person name="Watson M."/>
            <person name="Adriaenssens E.M."/>
            <person name="Foster-Nyarko E."/>
            <person name="Jarju S."/>
            <person name="Secka A."/>
            <person name="Antonio M."/>
            <person name="Oren A."/>
            <person name="Chaudhuri R.R."/>
            <person name="La Ragione R."/>
            <person name="Hildebrand F."/>
            <person name="Pallen M.J."/>
        </authorList>
    </citation>
    <scope>NUCLEOTIDE SEQUENCE</scope>
    <source>
        <strain evidence="1">CHK185-5351</strain>
    </source>
</reference>
<evidence type="ECO:0000313" key="2">
    <source>
        <dbReference type="Proteomes" id="UP000823849"/>
    </source>
</evidence>
<dbReference type="NCBIfam" id="TIGR03172">
    <property type="entry name" value="selenium cofactor biosynthesis protein YqeC"/>
    <property type="match status" value="1"/>
</dbReference>
<proteinExistence type="predicted"/>